<evidence type="ECO:0000313" key="7">
    <source>
        <dbReference type="Proteomes" id="UP001174909"/>
    </source>
</evidence>
<keyword evidence="4" id="KW-0813">Transport</keyword>
<feature type="domain" description="Calx-beta" evidence="5">
    <location>
        <begin position="195"/>
        <end position="297"/>
    </location>
</feature>
<feature type="domain" description="Calx-beta" evidence="5">
    <location>
        <begin position="550"/>
        <end position="657"/>
    </location>
</feature>
<dbReference type="InterPro" id="IPR003644">
    <property type="entry name" value="Calx_beta"/>
</dbReference>
<accession>A0AA35SPD9</accession>
<dbReference type="Gene3D" id="2.60.40.2030">
    <property type="match status" value="7"/>
</dbReference>
<gene>
    <name evidence="6" type="ORF">GBAR_LOCUS18528</name>
</gene>
<dbReference type="Pfam" id="PF03160">
    <property type="entry name" value="Calx-beta"/>
    <property type="match status" value="5"/>
</dbReference>
<dbReference type="Proteomes" id="UP001174909">
    <property type="component" value="Unassembled WGS sequence"/>
</dbReference>
<evidence type="ECO:0000259" key="5">
    <source>
        <dbReference type="SMART" id="SM00237"/>
    </source>
</evidence>
<feature type="domain" description="Calx-beta" evidence="5">
    <location>
        <begin position="310"/>
        <end position="415"/>
    </location>
</feature>
<evidence type="ECO:0000256" key="4">
    <source>
        <dbReference type="ARBA" id="ARBA00023065"/>
    </source>
</evidence>
<feature type="domain" description="Calx-beta" evidence="5">
    <location>
        <begin position="672"/>
        <end position="775"/>
    </location>
</feature>
<feature type="domain" description="Calx-beta" evidence="5">
    <location>
        <begin position="75"/>
        <end position="178"/>
    </location>
</feature>
<organism evidence="6 7">
    <name type="scientific">Geodia barretti</name>
    <name type="common">Barrett's horny sponge</name>
    <dbReference type="NCBI Taxonomy" id="519541"/>
    <lineage>
        <taxon>Eukaryota</taxon>
        <taxon>Metazoa</taxon>
        <taxon>Porifera</taxon>
        <taxon>Demospongiae</taxon>
        <taxon>Heteroscleromorpha</taxon>
        <taxon>Tetractinellida</taxon>
        <taxon>Astrophorina</taxon>
        <taxon>Geodiidae</taxon>
        <taxon>Geodia</taxon>
    </lineage>
</organism>
<evidence type="ECO:0000256" key="2">
    <source>
        <dbReference type="ARBA" id="ARBA00022737"/>
    </source>
</evidence>
<sequence length="1197" mass="127222">MPAAPGVDFISSFSPAVLLFTAGTPLTQSPLTSSTQCFTFPIINDNLVEVVEDIQFGLINPTGLIDPAGLNSQATVFINIDERAEFQLDMAAYTIAESGGALNVFALIANGAVLGIAIEVTVSTASSNPLSAVAPADYATSTMVFTFNPANSGPMLLSIPIVDDAVLESDETFRVVLSVNGPFAAVASAVNPFDSPVTILDNEAVRFNIALQSSEVPESAVNAVLVISPLDAIPGPSDLTLLVSTAPGTAAATMDFTPLSAVQVTFPVGASGPMTVNIRIIDDNFVEGRETFSVAVTSGDPRALISGSPATVAIIDDDRIIYGFTTGTYSVTEGSGPMTVTLRLEPGSGIPLTTFTALVSTTPGIATVPGDFTGLADFPVGFPALSVPGSTQDFFVSITNDAVPELTESFSLRVGTNDPDVLVATEFATCIINDDDRPVVGLQQIVYNVDEEMMPGQIEVCVQIFSPGSIPVPVSVDFTTQPGTAMAPMDYVALPVPNMVTFPAGSVTGTSRCVDITIINDNVLEMNGENFFVDITTSGNAVVSPGRDRATIIFAETNDLIVCNFDPTNGPTVVEDDTTVEVCIICNSNSLSPSSSITLQVISSGGSATGKAGLDYNAVTGNPPLVFTAGNTRQCVDVTILEDPIVENPETIILVAVPGAALPPGVSIGPGTTVTIQDDDALPIRIVPPPTDVPEGGGPALVCVEVVSGQLASGVTAVVNLATRGGSANAPADYTSVSMALTYNSGNTGNMLCISIPIEDDNVCENSETIFVDLTSTDPNAITVPPTSTSVTITDNDVAQVALTNADPNEFADGAYIVTECADEGFYFDISITNSVIKGPGVSCEISVETESGTAGSSCDYVTLDATCILDSSNSDCEFHIEILDDFTAEMTEYFFISLTSNDPTRCNIANDNITIRVIDDEDCDDEDVCGAFEMCEELRCPRNFTCRPIGPDIGDDPHFAVTLESGKTLCYTVQGEHGFAFNLISNQKVYMNAMFVPDRDREEVTWLGNMGIVVNNNGYKKSNMTKLRFEAIKNKIHVDDQMVLDARNIEKITIQNGKLTISEAPPMEGYKQPFVRVDLKDVELSFSVKFMTEHLDLYWHSTGQNLADSHGLIGQFFHHDVVLDEVRKILMIPGKEPVPIQRKPVWAFMEREAMDSSNYCWVAMNPGFQGEGLIDGTYFDYLVDDVLSTEFKFKKL</sequence>
<comment type="caution">
    <text evidence="6">The sequence shown here is derived from an EMBL/GenBank/DDBJ whole genome shotgun (WGS) entry which is preliminary data.</text>
</comment>
<keyword evidence="1" id="KW-0732">Signal</keyword>
<dbReference type="GO" id="GO:0007154">
    <property type="term" value="P:cell communication"/>
    <property type="evidence" value="ECO:0007669"/>
    <property type="project" value="InterPro"/>
</dbReference>
<keyword evidence="3" id="KW-0106">Calcium</keyword>
<dbReference type="PANTHER" id="PTHR11878:SF65">
    <property type="entry name" value="NA_CA-EXCHANGE PROTEIN, ISOFORM G"/>
    <property type="match status" value="1"/>
</dbReference>
<reference evidence="6" key="1">
    <citation type="submission" date="2023-03" db="EMBL/GenBank/DDBJ databases">
        <authorList>
            <person name="Steffen K."/>
            <person name="Cardenas P."/>
        </authorList>
    </citation>
    <scope>NUCLEOTIDE SEQUENCE</scope>
</reference>
<keyword evidence="4" id="KW-0406">Ion transport</keyword>
<dbReference type="EMBL" id="CASHTH010002629">
    <property type="protein sequence ID" value="CAI8032807.1"/>
    <property type="molecule type" value="Genomic_DNA"/>
</dbReference>
<name>A0AA35SPD9_GEOBA</name>
<evidence type="ECO:0000256" key="1">
    <source>
        <dbReference type="ARBA" id="ARBA00022729"/>
    </source>
</evidence>
<evidence type="ECO:0000256" key="3">
    <source>
        <dbReference type="ARBA" id="ARBA00022837"/>
    </source>
</evidence>
<keyword evidence="2" id="KW-0677">Repeat</keyword>
<dbReference type="SUPFAM" id="SSF141072">
    <property type="entry name" value="CalX-like"/>
    <property type="match status" value="7"/>
</dbReference>
<protein>
    <submittedName>
        <fullName evidence="6">FRAS1-related extracellular matrix protein 2</fullName>
    </submittedName>
</protein>
<dbReference type="GO" id="GO:0030001">
    <property type="term" value="P:metal ion transport"/>
    <property type="evidence" value="ECO:0007669"/>
    <property type="project" value="TreeGrafter"/>
</dbReference>
<proteinExistence type="predicted"/>
<evidence type="ECO:0000313" key="6">
    <source>
        <dbReference type="EMBL" id="CAI8032807.1"/>
    </source>
</evidence>
<dbReference type="InterPro" id="IPR038081">
    <property type="entry name" value="CalX-like_sf"/>
</dbReference>
<dbReference type="AlphaFoldDB" id="A0AA35SPD9"/>
<dbReference type="SMART" id="SM00237">
    <property type="entry name" value="Calx_beta"/>
    <property type="match status" value="6"/>
</dbReference>
<dbReference type="PANTHER" id="PTHR11878">
    <property type="entry name" value="SODIUM/CALCIUM EXCHANGER"/>
    <property type="match status" value="1"/>
</dbReference>
<keyword evidence="7" id="KW-1185">Reference proteome</keyword>
<dbReference type="InterPro" id="IPR051171">
    <property type="entry name" value="CaCA"/>
</dbReference>
<dbReference type="GO" id="GO:0016020">
    <property type="term" value="C:membrane"/>
    <property type="evidence" value="ECO:0007669"/>
    <property type="project" value="InterPro"/>
</dbReference>
<feature type="domain" description="Calx-beta" evidence="5">
    <location>
        <begin position="428"/>
        <end position="536"/>
    </location>
</feature>